<dbReference type="Proteomes" id="UP000199079">
    <property type="component" value="Unassembled WGS sequence"/>
</dbReference>
<dbReference type="EMBL" id="FNPC01000023">
    <property type="protein sequence ID" value="SDY98083.1"/>
    <property type="molecule type" value="Genomic_DNA"/>
</dbReference>
<gene>
    <name evidence="2" type="ORF">SAMN05216564_1232</name>
</gene>
<protein>
    <submittedName>
        <fullName evidence="2">Uncharacterized protein</fullName>
    </submittedName>
</protein>
<organism evidence="2 3">
    <name type="scientific">Halopenitus persicus</name>
    <dbReference type="NCBI Taxonomy" id="1048396"/>
    <lineage>
        <taxon>Archaea</taxon>
        <taxon>Methanobacteriati</taxon>
        <taxon>Methanobacteriota</taxon>
        <taxon>Stenosarchaea group</taxon>
        <taxon>Halobacteria</taxon>
        <taxon>Halobacteriales</taxon>
        <taxon>Haloferacaceae</taxon>
        <taxon>Halopenitus</taxon>
    </lineage>
</organism>
<reference evidence="3" key="1">
    <citation type="submission" date="2016-10" db="EMBL/GenBank/DDBJ databases">
        <authorList>
            <person name="Varghese N."/>
            <person name="Submissions S."/>
        </authorList>
    </citation>
    <scope>NUCLEOTIDE SEQUENCE [LARGE SCALE GENOMIC DNA]</scope>
    <source>
        <strain evidence="3">DC30,IBRC 10041,KCTC 4046</strain>
    </source>
</reference>
<accession>A0A1H3PAW3</accession>
<evidence type="ECO:0000313" key="2">
    <source>
        <dbReference type="EMBL" id="SDY98083.1"/>
    </source>
</evidence>
<dbReference type="RefSeq" id="WP_092735453.1">
    <property type="nucleotide sequence ID" value="NZ_FNPC01000023.1"/>
</dbReference>
<proteinExistence type="predicted"/>
<feature type="region of interest" description="Disordered" evidence="1">
    <location>
        <begin position="1"/>
        <end position="34"/>
    </location>
</feature>
<sequence length="148" mass="16814">MTSSQQTGRSSVVGSSSQPDYAAVNIPSKPPTEYDHVERRAELLQQVRDLGHPSMIHQGEAAERYGVSQQQISKDLDRIAEYVGENLGARHELTIDAVFQRSIQGLLEEGEYRKAARTAKDYDEWVTDRTDLEEIREQLEFLKDVHDV</sequence>
<dbReference type="AlphaFoldDB" id="A0A1H3PAW3"/>
<name>A0A1H3PAW3_9EURY</name>
<keyword evidence="3" id="KW-1185">Reference proteome</keyword>
<feature type="compositionally biased region" description="Polar residues" evidence="1">
    <location>
        <begin position="1"/>
        <end position="19"/>
    </location>
</feature>
<evidence type="ECO:0000313" key="3">
    <source>
        <dbReference type="Proteomes" id="UP000199079"/>
    </source>
</evidence>
<dbReference type="OrthoDB" id="275674at2157"/>
<evidence type="ECO:0000256" key="1">
    <source>
        <dbReference type="SAM" id="MobiDB-lite"/>
    </source>
</evidence>